<comment type="caution">
    <text evidence="2">The sequence shown here is derived from an EMBL/GenBank/DDBJ whole genome shotgun (WGS) entry which is preliminary data.</text>
</comment>
<accession>A0A0E9MYM6</accession>
<keyword evidence="3" id="KW-1185">Reference proteome</keyword>
<reference evidence="2 3" key="1">
    <citation type="submission" date="2015-04" db="EMBL/GenBank/DDBJ databases">
        <title>Whole genome shotgun sequence of Flavihumibacter petaseus NBRC 106054.</title>
        <authorList>
            <person name="Miyazawa S."/>
            <person name="Hosoyama A."/>
            <person name="Hashimoto M."/>
            <person name="Noguchi M."/>
            <person name="Tsuchikane K."/>
            <person name="Ohji S."/>
            <person name="Yamazoe A."/>
            <person name="Ichikawa N."/>
            <person name="Kimura A."/>
            <person name="Fujita N."/>
        </authorList>
    </citation>
    <scope>NUCLEOTIDE SEQUENCE [LARGE SCALE GENOMIC DNA]</scope>
    <source>
        <strain evidence="2 3">NBRC 106054</strain>
    </source>
</reference>
<dbReference type="Proteomes" id="UP000033121">
    <property type="component" value="Unassembled WGS sequence"/>
</dbReference>
<name>A0A0E9MYM6_9BACT</name>
<gene>
    <name evidence="2" type="ORF">FPE01S_01_15260</name>
</gene>
<dbReference type="EMBL" id="BBWV01000001">
    <property type="protein sequence ID" value="GAO42511.1"/>
    <property type="molecule type" value="Genomic_DNA"/>
</dbReference>
<feature type="transmembrane region" description="Helical" evidence="1">
    <location>
        <begin position="59"/>
        <end position="80"/>
    </location>
</feature>
<protein>
    <submittedName>
        <fullName evidence="2">Uncharacterized protein</fullName>
    </submittedName>
</protein>
<evidence type="ECO:0000313" key="2">
    <source>
        <dbReference type="EMBL" id="GAO42511.1"/>
    </source>
</evidence>
<evidence type="ECO:0000313" key="3">
    <source>
        <dbReference type="Proteomes" id="UP000033121"/>
    </source>
</evidence>
<dbReference type="AlphaFoldDB" id="A0A0E9MYM6"/>
<feature type="transmembrane region" description="Helical" evidence="1">
    <location>
        <begin position="17"/>
        <end position="39"/>
    </location>
</feature>
<evidence type="ECO:0000256" key="1">
    <source>
        <dbReference type="SAM" id="Phobius"/>
    </source>
</evidence>
<keyword evidence="1" id="KW-0472">Membrane</keyword>
<keyword evidence="1" id="KW-0812">Transmembrane</keyword>
<sequence length="191" mass="21848">MAGLGIYRCLYYSAFEFGFLVPLTTLVMIAIANSLPYWLLNRDLIFVSRGETIPKGYRWYVDGVLNALLLIGIFITPFIVGATIHEYEPSVKITPAATATTPSIEKSYSISPDSIIGVWTDGTNEFASFHIMKDSIYYTDQGESYPYRLKENTITIIYPDFTYKATLRMKKDTLVMYSEDYGASKFWRFHE</sequence>
<keyword evidence="1" id="KW-1133">Transmembrane helix</keyword>
<proteinExistence type="predicted"/>
<organism evidence="2 3">
    <name type="scientific">Flavihumibacter petaseus NBRC 106054</name>
    <dbReference type="NCBI Taxonomy" id="1220578"/>
    <lineage>
        <taxon>Bacteria</taxon>
        <taxon>Pseudomonadati</taxon>
        <taxon>Bacteroidota</taxon>
        <taxon>Chitinophagia</taxon>
        <taxon>Chitinophagales</taxon>
        <taxon>Chitinophagaceae</taxon>
        <taxon>Flavihumibacter</taxon>
    </lineage>
</organism>
<dbReference type="STRING" id="1220578.FPE01S_01_15260"/>